<evidence type="ECO:0000313" key="1">
    <source>
        <dbReference type="EMBL" id="GAA3787060.1"/>
    </source>
</evidence>
<proteinExistence type="predicted"/>
<dbReference type="Proteomes" id="UP001501456">
    <property type="component" value="Unassembled WGS sequence"/>
</dbReference>
<evidence type="ECO:0000313" key="2">
    <source>
        <dbReference type="Proteomes" id="UP001501456"/>
    </source>
</evidence>
<dbReference type="EMBL" id="BAABBI010000002">
    <property type="protein sequence ID" value="GAA3787060.1"/>
    <property type="molecule type" value="Genomic_DNA"/>
</dbReference>
<reference evidence="2" key="1">
    <citation type="journal article" date="2019" name="Int. J. Syst. Evol. Microbiol.">
        <title>The Global Catalogue of Microorganisms (GCM) 10K type strain sequencing project: providing services to taxonomists for standard genome sequencing and annotation.</title>
        <authorList>
            <consortium name="The Broad Institute Genomics Platform"/>
            <consortium name="The Broad Institute Genome Sequencing Center for Infectious Disease"/>
            <person name="Wu L."/>
            <person name="Ma J."/>
        </authorList>
    </citation>
    <scope>NUCLEOTIDE SEQUENCE [LARGE SCALE GENOMIC DNA]</scope>
    <source>
        <strain evidence="2">JCM 17525</strain>
    </source>
</reference>
<keyword evidence="2" id="KW-1185">Reference proteome</keyword>
<dbReference type="Pfam" id="PF14391">
    <property type="entry name" value="DUF4421"/>
    <property type="match status" value="1"/>
</dbReference>
<accession>A0ABP7HAD1</accession>
<name>A0ABP7HAD1_9FLAO</name>
<evidence type="ECO:0008006" key="3">
    <source>
        <dbReference type="Google" id="ProtNLM"/>
    </source>
</evidence>
<organism evidence="1 2">
    <name type="scientific">Corallibacter vietnamensis</name>
    <dbReference type="NCBI Taxonomy" id="904130"/>
    <lineage>
        <taxon>Bacteria</taxon>
        <taxon>Pseudomonadati</taxon>
        <taxon>Bacteroidota</taxon>
        <taxon>Flavobacteriia</taxon>
        <taxon>Flavobacteriales</taxon>
        <taxon>Flavobacteriaceae</taxon>
        <taxon>Corallibacter</taxon>
    </lineage>
</organism>
<protein>
    <recommendedName>
        <fullName evidence="3">DUF4421 domain-containing protein</fullName>
    </recommendedName>
</protein>
<comment type="caution">
    <text evidence="1">The sequence shown here is derived from an EMBL/GenBank/DDBJ whole genome shotgun (WGS) entry which is preliminary data.</text>
</comment>
<gene>
    <name evidence="1" type="ORF">GCM10022271_19510</name>
</gene>
<sequence>MFLFLVAHAQSQTLESKDSLSLLQKIDRTFIDRDLSNYSLRVFTNYKAKVFKIKDDNSKSRYVPNNRYGIGLGFANSKMLIDLAFNIKSKKNNATRRFDLQGTTILGKHNYVNFYIQSYKGFLVKNDFGAPTVFSPDVKSLTIGFNYLYTLSEIEFSYALLKAGLAKKNKTVYFTGGLGTFAVFDYFSSDGNVIPESNYGFYNSQAQIKRYNSAAIGVLGGLLGVFILPKNIVLSCNVMPGIALMNKKVELQHDSYRPSNPMLYKFDFSLAVNYNIDRFYVNVSYGNGVYSTDLDFDNRYLFNLSNAKLAVGYRLKVKK</sequence>
<dbReference type="InterPro" id="IPR025535">
    <property type="entry name" value="DUF4421"/>
</dbReference>